<dbReference type="AlphaFoldDB" id="A0A2H0PYA4"/>
<protein>
    <submittedName>
        <fullName evidence="1">GxxExxY protein</fullName>
    </submittedName>
</protein>
<comment type="caution">
    <text evidence="1">The sequence shown here is derived from an EMBL/GenBank/DDBJ whole genome shotgun (WGS) entry which is preliminary data.</text>
</comment>
<sequence>MYKELSYQLTRFAFEIDNIIGFGQNEKSYADALEVLLRRNNLKYQREFYFPIKIEEQVIKKHFFDFLIEDKIIVELKANDANFKQVCAQVFQYLKSSGKKLGLVYRFSKNGVRTKRIPNYY</sequence>
<dbReference type="Pfam" id="PF13366">
    <property type="entry name" value="PDDEXK_3"/>
    <property type="match status" value="1"/>
</dbReference>
<evidence type="ECO:0000313" key="2">
    <source>
        <dbReference type="Proteomes" id="UP000231154"/>
    </source>
</evidence>
<accession>A0A2H0PYA4</accession>
<reference evidence="1 2" key="1">
    <citation type="submission" date="2017-09" db="EMBL/GenBank/DDBJ databases">
        <title>Depth-based differentiation of microbial function through sediment-hosted aquifers and enrichment of novel symbionts in the deep terrestrial subsurface.</title>
        <authorList>
            <person name="Probst A.J."/>
            <person name="Ladd B."/>
            <person name="Jarett J.K."/>
            <person name="Geller-Mcgrath D.E."/>
            <person name="Sieber C.M."/>
            <person name="Emerson J.B."/>
            <person name="Anantharaman K."/>
            <person name="Thomas B.C."/>
            <person name="Malmstrom R."/>
            <person name="Stieglmeier M."/>
            <person name="Klingl A."/>
            <person name="Woyke T."/>
            <person name="Ryan C.M."/>
            <person name="Banfield J.F."/>
        </authorList>
    </citation>
    <scope>NUCLEOTIDE SEQUENCE [LARGE SCALE GENOMIC DNA]</scope>
    <source>
        <strain evidence="1">CG11_big_fil_rev_8_21_14_0_20_42_15</strain>
    </source>
</reference>
<organism evidence="1 2">
    <name type="scientific">Candidatus Berkelbacteria bacterium CG11_big_fil_rev_8_21_14_0_20_42_15</name>
    <dbReference type="NCBI Taxonomy" id="1974517"/>
    <lineage>
        <taxon>Bacteria</taxon>
        <taxon>Candidatus Berkelbacteria</taxon>
    </lineage>
</organism>
<dbReference type="EMBL" id="PCXF01000095">
    <property type="protein sequence ID" value="PIR27019.1"/>
    <property type="molecule type" value="Genomic_DNA"/>
</dbReference>
<dbReference type="Proteomes" id="UP000231154">
    <property type="component" value="Unassembled WGS sequence"/>
</dbReference>
<dbReference type="InterPro" id="IPR026350">
    <property type="entry name" value="GxxExxY"/>
</dbReference>
<gene>
    <name evidence="1" type="ORF">COV40_03135</name>
</gene>
<evidence type="ECO:0000313" key="1">
    <source>
        <dbReference type="EMBL" id="PIR27019.1"/>
    </source>
</evidence>
<name>A0A2H0PYA4_9BACT</name>
<proteinExistence type="predicted"/>
<dbReference type="NCBIfam" id="TIGR04256">
    <property type="entry name" value="GxxExxY"/>
    <property type="match status" value="1"/>
</dbReference>